<dbReference type="GO" id="GO:0004252">
    <property type="term" value="F:serine-type endopeptidase activity"/>
    <property type="evidence" value="ECO:0007669"/>
    <property type="project" value="UniProtKB-UniRule"/>
</dbReference>
<evidence type="ECO:0000256" key="2">
    <source>
        <dbReference type="ARBA" id="ARBA00022670"/>
    </source>
</evidence>
<evidence type="ECO:0000256" key="10">
    <source>
        <dbReference type="RuleBase" id="RU000592"/>
    </source>
</evidence>
<feature type="region of interest" description="Disordered" evidence="11">
    <location>
        <begin position="762"/>
        <end position="843"/>
    </location>
</feature>
<dbReference type="PhylomeDB" id="A0A060T362"/>
<dbReference type="Gene3D" id="1.20.58.1480">
    <property type="match status" value="1"/>
</dbReference>
<dbReference type="PROSITE" id="PS51787">
    <property type="entry name" value="LON_N"/>
    <property type="match status" value="1"/>
</dbReference>
<feature type="active site" evidence="8">
    <location>
        <position position="975"/>
    </location>
</feature>
<dbReference type="PANTHER" id="PTHR43718">
    <property type="entry name" value="LON PROTEASE"/>
    <property type="match status" value="1"/>
</dbReference>
<evidence type="ECO:0000256" key="8">
    <source>
        <dbReference type="PROSITE-ProRule" id="PRU01122"/>
    </source>
</evidence>
<feature type="compositionally biased region" description="Basic and acidic residues" evidence="11">
    <location>
        <begin position="92"/>
        <end position="115"/>
    </location>
</feature>
<dbReference type="SMART" id="SM00382">
    <property type="entry name" value="AAA"/>
    <property type="match status" value="1"/>
</dbReference>
<evidence type="ECO:0000259" key="12">
    <source>
        <dbReference type="PROSITE" id="PS51786"/>
    </source>
</evidence>
<evidence type="ECO:0000256" key="6">
    <source>
        <dbReference type="ARBA" id="ARBA00022840"/>
    </source>
</evidence>
<dbReference type="CDD" id="cd19500">
    <property type="entry name" value="RecA-like_Lon"/>
    <property type="match status" value="1"/>
</dbReference>
<evidence type="ECO:0000256" key="3">
    <source>
        <dbReference type="ARBA" id="ARBA00022741"/>
    </source>
</evidence>
<evidence type="ECO:0000256" key="11">
    <source>
        <dbReference type="SAM" id="MobiDB-lite"/>
    </source>
</evidence>
<evidence type="ECO:0000256" key="7">
    <source>
        <dbReference type="ARBA" id="ARBA00050665"/>
    </source>
</evidence>
<dbReference type="FunFam" id="3.40.50.300:FF:000021">
    <property type="entry name" value="Lon protease homolog"/>
    <property type="match status" value="1"/>
</dbReference>
<feature type="active site" evidence="8">
    <location>
        <position position="1018"/>
    </location>
</feature>
<dbReference type="EMBL" id="HG937693">
    <property type="protein sequence ID" value="CDP35194.1"/>
    <property type="molecule type" value="Genomic_DNA"/>
</dbReference>
<feature type="compositionally biased region" description="Low complexity" evidence="11">
    <location>
        <begin position="819"/>
        <end position="834"/>
    </location>
</feature>
<evidence type="ECO:0000256" key="5">
    <source>
        <dbReference type="ARBA" id="ARBA00022825"/>
    </source>
</evidence>
<dbReference type="EC" id="3.4.21.-" evidence="10"/>
<dbReference type="GO" id="GO:0016887">
    <property type="term" value="F:ATP hydrolysis activity"/>
    <property type="evidence" value="ECO:0007669"/>
    <property type="project" value="InterPro"/>
</dbReference>
<dbReference type="InterPro" id="IPR004815">
    <property type="entry name" value="Lon_bac/euk-typ"/>
</dbReference>
<dbReference type="FunFam" id="1.20.5.5270:FF:000001">
    <property type="entry name" value="Lon protease homolog, mitochondrial"/>
    <property type="match status" value="1"/>
</dbReference>
<dbReference type="GO" id="GO:0005524">
    <property type="term" value="F:ATP binding"/>
    <property type="evidence" value="ECO:0007669"/>
    <property type="project" value="UniProtKB-KW"/>
</dbReference>
<gene>
    <name evidence="14" type="ORF">GNLVRS02_ARAD1C29788g</name>
</gene>
<dbReference type="NCBIfam" id="TIGR00763">
    <property type="entry name" value="lon"/>
    <property type="match status" value="1"/>
</dbReference>
<dbReference type="InterPro" id="IPR014721">
    <property type="entry name" value="Ribsml_uS5_D2-typ_fold_subgr"/>
</dbReference>
<dbReference type="PANTHER" id="PTHR43718:SF2">
    <property type="entry name" value="LON PROTEASE HOMOLOG, MITOCHONDRIAL"/>
    <property type="match status" value="1"/>
</dbReference>
<dbReference type="PROSITE" id="PS51786">
    <property type="entry name" value="LON_PROTEOLYTIC"/>
    <property type="match status" value="1"/>
</dbReference>
<dbReference type="InterPro" id="IPR020568">
    <property type="entry name" value="Ribosomal_Su5_D2-typ_SF"/>
</dbReference>
<dbReference type="GO" id="GO:0007005">
    <property type="term" value="P:mitochondrion organization"/>
    <property type="evidence" value="ECO:0007669"/>
    <property type="project" value="TreeGrafter"/>
</dbReference>
<feature type="domain" description="Lon proteolytic" evidence="12">
    <location>
        <begin position="883"/>
        <end position="1069"/>
    </location>
</feature>
<dbReference type="GO" id="GO:0003697">
    <property type="term" value="F:single-stranded DNA binding"/>
    <property type="evidence" value="ECO:0007669"/>
    <property type="project" value="TreeGrafter"/>
</dbReference>
<keyword evidence="5 8" id="KW-0720">Serine protease</keyword>
<feature type="compositionally biased region" description="Low complexity" evidence="11">
    <location>
        <begin position="127"/>
        <end position="138"/>
    </location>
</feature>
<dbReference type="Pfam" id="PF02190">
    <property type="entry name" value="LON_substr_bdg"/>
    <property type="match status" value="1"/>
</dbReference>
<dbReference type="GO" id="GO:0141164">
    <property type="term" value="P:mitochondrial protein quality control"/>
    <property type="evidence" value="ECO:0007669"/>
    <property type="project" value="UniProtKB-ARBA"/>
</dbReference>
<dbReference type="SMART" id="SM00464">
    <property type="entry name" value="LON"/>
    <property type="match status" value="1"/>
</dbReference>
<evidence type="ECO:0000256" key="1">
    <source>
        <dbReference type="ARBA" id="ARBA00004305"/>
    </source>
</evidence>
<dbReference type="Gene3D" id="1.10.8.60">
    <property type="match status" value="1"/>
</dbReference>
<comment type="catalytic activity">
    <reaction evidence="7">
        <text>Hydrolysis of proteins in presence of ATP.</text>
        <dbReference type="EC" id="3.4.21.53"/>
    </reaction>
</comment>
<dbReference type="Pfam" id="PF05362">
    <property type="entry name" value="Lon_C"/>
    <property type="match status" value="1"/>
</dbReference>
<name>A0A060T362_BLAAD</name>
<dbReference type="FunFam" id="3.30.230.10:FF:000015">
    <property type="entry name" value="Lon protease homolog, mitochondrial"/>
    <property type="match status" value="1"/>
</dbReference>
<comment type="similarity">
    <text evidence="8 9">Belongs to the peptidase S16 family.</text>
</comment>
<dbReference type="InterPro" id="IPR003593">
    <property type="entry name" value="AAA+_ATPase"/>
</dbReference>
<dbReference type="PROSITE" id="PS01046">
    <property type="entry name" value="LON_SER"/>
    <property type="match status" value="1"/>
</dbReference>
<dbReference type="AlphaFoldDB" id="A0A060T362"/>
<proteinExistence type="inferred from homology"/>
<dbReference type="GO" id="GO:0005759">
    <property type="term" value="C:mitochondrial matrix"/>
    <property type="evidence" value="ECO:0007669"/>
    <property type="project" value="UniProtKB-SubCell"/>
</dbReference>
<feature type="region of interest" description="Disordered" evidence="11">
    <location>
        <begin position="42"/>
        <end position="147"/>
    </location>
</feature>
<evidence type="ECO:0000256" key="9">
    <source>
        <dbReference type="RuleBase" id="RU000591"/>
    </source>
</evidence>
<feature type="domain" description="Lon N-terminal" evidence="13">
    <location>
        <begin position="152"/>
        <end position="394"/>
    </location>
</feature>
<dbReference type="InterPro" id="IPR003111">
    <property type="entry name" value="Lon_prtase_N"/>
</dbReference>
<reference evidence="14" key="2">
    <citation type="submission" date="2014-06" db="EMBL/GenBank/DDBJ databases">
        <title>The complete genome of Blastobotrys (Arxula) adeninivorans LS3 - a yeast of biotechnological interest.</title>
        <authorList>
            <person name="Kunze G."/>
            <person name="Gaillardin C."/>
            <person name="Czernicka M."/>
            <person name="Durrens P."/>
            <person name="Martin T."/>
            <person name="Boer E."/>
            <person name="Gabaldon T."/>
            <person name="Cruz J."/>
            <person name="Talla E."/>
            <person name="Marck C."/>
            <person name="Goffeau A."/>
            <person name="Barbe V."/>
            <person name="Baret P."/>
            <person name="Baronian K."/>
            <person name="Beier S."/>
            <person name="Bleykasten C."/>
            <person name="Bode R."/>
            <person name="Casaregola S."/>
            <person name="Despons L."/>
            <person name="Fairhead C."/>
            <person name="Giersberg M."/>
            <person name="Gierski P."/>
            <person name="Hahnel U."/>
            <person name="Hartmann A."/>
            <person name="Jankowska D."/>
            <person name="Jubin C."/>
            <person name="Jung P."/>
            <person name="Lafontaine I."/>
            <person name="Leh-Louis V."/>
            <person name="Lemaire M."/>
            <person name="Marcet-Houben M."/>
            <person name="Mascher M."/>
            <person name="Morel G."/>
            <person name="Richard G.-F."/>
            <person name="Riechen J."/>
            <person name="Sacerdot C."/>
            <person name="Sarkar A."/>
            <person name="Savel G."/>
            <person name="Schacherer J."/>
            <person name="Sherman D."/>
            <person name="Straub M.-L."/>
            <person name="Stein N."/>
            <person name="Thierry A."/>
            <person name="Trautwein-Schult A."/>
            <person name="Westhof E."/>
            <person name="Worch S."/>
            <person name="Dujon B."/>
            <person name="Souciet J.-L."/>
            <person name="Wincker P."/>
            <person name="Scholz U."/>
            <person name="Neuveglise N."/>
        </authorList>
    </citation>
    <scope>NUCLEOTIDE SEQUENCE</scope>
    <source>
        <strain evidence="14">LS3</strain>
    </source>
</reference>
<protein>
    <recommendedName>
        <fullName evidence="10">Lon protease homolog</fullName>
        <ecNumber evidence="10">3.4.21.-</ecNumber>
    </recommendedName>
</protein>
<accession>A0A060T362</accession>
<keyword evidence="6 9" id="KW-0067">ATP-binding</keyword>
<keyword evidence="3 9" id="KW-0547">Nucleotide-binding</keyword>
<dbReference type="Gene3D" id="3.40.50.300">
    <property type="entry name" value="P-loop containing nucleotide triphosphate hydrolases"/>
    <property type="match status" value="1"/>
</dbReference>
<dbReference type="InterPro" id="IPR027417">
    <property type="entry name" value="P-loop_NTPase"/>
</dbReference>
<dbReference type="InterPro" id="IPR054594">
    <property type="entry name" value="Lon_lid"/>
</dbReference>
<dbReference type="Gene3D" id="3.30.230.10">
    <property type="match status" value="1"/>
</dbReference>
<feature type="compositionally biased region" description="Polar residues" evidence="11">
    <location>
        <begin position="777"/>
        <end position="798"/>
    </location>
</feature>
<keyword evidence="4 8" id="KW-0378">Hydrolase</keyword>
<dbReference type="GO" id="GO:0004176">
    <property type="term" value="F:ATP-dependent peptidase activity"/>
    <property type="evidence" value="ECO:0007669"/>
    <property type="project" value="UniProtKB-UniRule"/>
</dbReference>
<dbReference type="Gene3D" id="1.20.5.5270">
    <property type="match status" value="1"/>
</dbReference>
<dbReference type="InterPro" id="IPR008269">
    <property type="entry name" value="Lon_proteolytic"/>
</dbReference>
<evidence type="ECO:0000259" key="13">
    <source>
        <dbReference type="PROSITE" id="PS51787"/>
    </source>
</evidence>
<organism evidence="14">
    <name type="scientific">Blastobotrys adeninivorans</name>
    <name type="common">Yeast</name>
    <name type="synonym">Arxula adeninivorans</name>
    <dbReference type="NCBI Taxonomy" id="409370"/>
    <lineage>
        <taxon>Eukaryota</taxon>
        <taxon>Fungi</taxon>
        <taxon>Dikarya</taxon>
        <taxon>Ascomycota</taxon>
        <taxon>Saccharomycotina</taxon>
        <taxon>Dipodascomycetes</taxon>
        <taxon>Dipodascales</taxon>
        <taxon>Trichomonascaceae</taxon>
        <taxon>Blastobotrys</taxon>
    </lineage>
</organism>
<dbReference type="SUPFAM" id="SSF54211">
    <property type="entry name" value="Ribosomal protein S5 domain 2-like"/>
    <property type="match status" value="1"/>
</dbReference>
<keyword evidence="2 8" id="KW-0645">Protease</keyword>
<feature type="compositionally biased region" description="Basic and acidic residues" evidence="11">
    <location>
        <begin position="65"/>
        <end position="83"/>
    </location>
</feature>
<dbReference type="InterPro" id="IPR003959">
    <property type="entry name" value="ATPase_AAA_core"/>
</dbReference>
<dbReference type="PRINTS" id="PR00830">
    <property type="entry name" value="ENDOLAPTASE"/>
</dbReference>
<reference evidence="14" key="1">
    <citation type="submission" date="2014-02" db="EMBL/GenBank/DDBJ databases">
        <authorList>
            <person name="Genoscope - CEA"/>
        </authorList>
    </citation>
    <scope>NUCLEOTIDE SEQUENCE</scope>
    <source>
        <strain evidence="14">LS3</strain>
    </source>
</reference>
<dbReference type="InterPro" id="IPR008268">
    <property type="entry name" value="Peptidase_S16_AS"/>
</dbReference>
<evidence type="ECO:0000313" key="14">
    <source>
        <dbReference type="EMBL" id="CDP35194.1"/>
    </source>
</evidence>
<dbReference type="Pfam" id="PF00004">
    <property type="entry name" value="AAA"/>
    <property type="match status" value="1"/>
</dbReference>
<sequence length="1111" mass="123721">MIRNSRQFLRTGARSAAIYRQYINSIALSERRVVPAYRSWRQYSTDDSSKKDDDNSIDGQTRHPNAKDRDGRAEETSEIDQKQKSNRRKPKRADEEAKAKEKDTKESKESKEPKSARQQPPGEGGANPSSSQPNKPSNFGFRPASPNNKKQVLTLLLQDRPAIPGYHRACRVTDPELVYALRRIFYENLEDQCIAVFLRRPGMTEKGTEVMRNVDDAYPIGAYCRIGGIFTRYEDNQGGCTITLLPLSRVRIGDLVDPTTPGKEGAVSESLDVTSFDTAAENDIFSLNVPWMQGLRVVDHEPYDVQNQEVQALCAEIIEVMRQLSSMSSTFREQIASFAMISLKPNNESSSDPAALADFAAAMCEGTVEIQDILETLNIKERLEKSLVLLRKELMQVSLQDKFKKNVEVKLQNRYKKVYLEEKMNEIKKELGTDTKEKSTNVFRERMSKLTVPEHVQKAFEEEMTRLESTDPSSIEHSMTRNYVDWLTQMPWGKFSDDKYDILEARRILDRDHYGLKDVKDRILEFIATARLSGTVAGKIICFVGPPGVGKTSIGKSIAESLGKKFARISVGGANDVSEIKGHRRTYVGAIPGRVIQALKQCQTQNPLILIDEVDKIGRMSAHGDPSAALLELLDPEQNSSFVDTFLDLPIDVSKVFFVCTANYGENIPAPLKDRMEMIDVSGYVASERIAIAEQYLVPASKKQAGLDDISVNFSREAVEALVNKYSRENGVRGLKKLIEKVHRKVALQIVQKYDKGFEVDTSNDKEAEQTVIDATPSGTTTEAPESATQANAASADSSEAKGAMAKRMSKVMNEVQSEEATSTTSESSESAEGAEAESAKVEPKRVWKKVEVPEDVSISIDGSNLKDFVGPPVHLEDRMYEDTPAGVVMGLAFTEMGGSPLYVESVLQQPLRPDGKPEFHRTGQLGEVMNESSAIAYSFCRMFMSKHFPRNRFFEKAMIHMHCPEGAIKKDGPSAGVTMTTSLLSLALDFPVDSRACMTGELTLTGKVIRIGGLKEKAMAAKMAGAKTIFFPHDNLADWENLPDFIREGLEPVPVKWYRDIFDRLFAGLDREAAKTLWESQLLEDSDNSHQKTIAAFETGTSPTSSSALR</sequence>
<dbReference type="InterPro" id="IPR027065">
    <property type="entry name" value="Lon_Prtase"/>
</dbReference>
<dbReference type="SUPFAM" id="SSF52540">
    <property type="entry name" value="P-loop containing nucleoside triphosphate hydrolases"/>
    <property type="match status" value="1"/>
</dbReference>
<dbReference type="GO" id="GO:0051131">
    <property type="term" value="P:chaperone-mediated protein complex assembly"/>
    <property type="evidence" value="ECO:0007669"/>
    <property type="project" value="TreeGrafter"/>
</dbReference>
<evidence type="ECO:0000256" key="4">
    <source>
        <dbReference type="ARBA" id="ARBA00022801"/>
    </source>
</evidence>
<comment type="subcellular location">
    <subcellularLocation>
        <location evidence="1">Mitochondrion matrix</location>
    </subcellularLocation>
</comment>
<dbReference type="Pfam" id="PF22667">
    <property type="entry name" value="Lon_lid"/>
    <property type="match status" value="1"/>
</dbReference>